<evidence type="ECO:0000259" key="2">
    <source>
        <dbReference type="Pfam" id="PF26334"/>
    </source>
</evidence>
<evidence type="ECO:0008006" key="6">
    <source>
        <dbReference type="Google" id="ProtNLM"/>
    </source>
</evidence>
<sequence>MKYLTHTIEPWMPIGATKPKNDIAAIAQETGYQIIEIDRATQGLDASLLTVNLTSADLVIHQFPSYLPLEFEENFQQSVQKTGAKFVVFIHDFEPLRLSGRPDEKREYGLLQRSDGIVVHTPEMADRLDISHVPTFYLGLFDYLSLAEIPRRHPSERLIFAGTLSKASWLQQFHQPIDVFGQIPRKWRQVTLPDQIHFHDLLPQDTAPTGLPDGVGLVWDSDMTDETQYQQYQMLNSPHKLSLYLAADLPVIVPSFSPFSSFITDHKLGASISDLSELPAKFDYDSAFAQKIGQDLRTGKQTKKLLQKLEQFFDQV</sequence>
<feature type="domain" description="Glucosyltransferase 3-like C-terminal" evidence="3">
    <location>
        <begin position="158"/>
        <end position="307"/>
    </location>
</feature>
<name>A0A6A0B420_9LACT</name>
<dbReference type="Pfam" id="PF26337">
    <property type="entry name" value="Gtf3_C"/>
    <property type="match status" value="1"/>
</dbReference>
<gene>
    <name evidence="4" type="ORF">Hs20B_04680</name>
</gene>
<comment type="caution">
    <text evidence="4">The sequence shown here is derived from an EMBL/GenBank/DDBJ whole genome shotgun (WGS) entry which is preliminary data.</text>
</comment>
<feature type="domain" description="Glucosyltransferase 3-like N-terminal" evidence="2">
    <location>
        <begin position="2"/>
        <end position="131"/>
    </location>
</feature>
<dbReference type="Gene3D" id="3.40.50.2000">
    <property type="entry name" value="Glycogen Phosphorylase B"/>
    <property type="match status" value="2"/>
</dbReference>
<dbReference type="AlphaFoldDB" id="A0A6A0B420"/>
<dbReference type="PIRSF" id="PIRSF007023">
    <property type="entry name" value="UDP-Galf_transf"/>
    <property type="match status" value="1"/>
</dbReference>
<keyword evidence="1" id="KW-0808">Transferase</keyword>
<keyword evidence="5" id="KW-1185">Reference proteome</keyword>
<evidence type="ECO:0000313" key="4">
    <source>
        <dbReference type="EMBL" id="GFH40070.1"/>
    </source>
</evidence>
<dbReference type="RefSeq" id="WP_172355271.1">
    <property type="nucleotide sequence ID" value="NZ_BLLH01000002.1"/>
</dbReference>
<organism evidence="4 5">
    <name type="scientific">Pseudolactococcus insecticola</name>
    <dbReference type="NCBI Taxonomy" id="2709158"/>
    <lineage>
        <taxon>Bacteria</taxon>
        <taxon>Bacillati</taxon>
        <taxon>Bacillota</taxon>
        <taxon>Bacilli</taxon>
        <taxon>Lactobacillales</taxon>
        <taxon>Streptococcaceae</taxon>
        <taxon>Pseudolactococcus</taxon>
    </lineage>
</organism>
<evidence type="ECO:0000313" key="5">
    <source>
        <dbReference type="Proteomes" id="UP000475928"/>
    </source>
</evidence>
<dbReference type="Proteomes" id="UP000475928">
    <property type="component" value="Unassembled WGS sequence"/>
</dbReference>
<dbReference type="InterPro" id="IPR058592">
    <property type="entry name" value="Gtf3_C"/>
</dbReference>
<dbReference type="Pfam" id="PF26334">
    <property type="entry name" value="Gtf3_N"/>
    <property type="match status" value="1"/>
</dbReference>
<dbReference type="EMBL" id="BLLH01000002">
    <property type="protein sequence ID" value="GFH40070.1"/>
    <property type="molecule type" value="Genomic_DNA"/>
</dbReference>
<dbReference type="InterPro" id="IPR058591">
    <property type="entry name" value="Gtf3_N"/>
</dbReference>
<accession>A0A6A0B420</accession>
<evidence type="ECO:0000256" key="1">
    <source>
        <dbReference type="ARBA" id="ARBA00022679"/>
    </source>
</evidence>
<evidence type="ECO:0000259" key="3">
    <source>
        <dbReference type="Pfam" id="PF26337"/>
    </source>
</evidence>
<reference evidence="4 5" key="1">
    <citation type="submission" date="2020-02" db="EMBL/GenBank/DDBJ databases">
        <title>Draft genome sequence of Lactococcus sp. Hs20B0-1.</title>
        <authorList>
            <person name="Noda S."/>
            <person name="Yuki M."/>
            <person name="Ohkuma M."/>
        </authorList>
    </citation>
    <scope>NUCLEOTIDE SEQUENCE [LARGE SCALE GENOMIC DNA]</scope>
    <source>
        <strain evidence="4 5">Hs20B0-1</strain>
    </source>
</reference>
<protein>
    <recommendedName>
        <fullName evidence="6">Glycosyltransferase</fullName>
    </recommendedName>
</protein>
<proteinExistence type="predicted"/>